<sequence length="389" mass="41908">MGELPDMKNRVILQVAPELSAGGVERTVLEVTEAIVAAGGRALLASRGGRLEGEFERLGGELFRMDAKSRNPLTIRLNEGKLRQIIREEKVDLVHARSRAPAWSAYAASRAEGVPFVTTYHGAYSGTSGLKRAYNSVMAKGDLVIANSSWIAGHIRQVHETPAEKIITIPRGVDLEVFDPKAVPKSRIDVVRDSWSLLGDKRLTLFLPGRLTQWKGQGLAIDAFASLAPDERAGMVLVLAGDPQGRDHYVEELQNKIIALDLENAVRIVPHISDMAAAYLAADIVLAPSIRPEAFGRVAAEAAAMERPVIVSDHGGGRETVIEYETGARVTPGDAKALSGALRAMIGLGPTVRASMGAAGRAHVIRHFSKRGLQTATLTVYKRLLEKGN</sequence>
<proteinExistence type="predicted"/>
<organism evidence="3 4">
    <name type="scientific">Hyphomonas hirschiana VP5</name>
    <dbReference type="NCBI Taxonomy" id="1280951"/>
    <lineage>
        <taxon>Bacteria</taxon>
        <taxon>Pseudomonadati</taxon>
        <taxon>Pseudomonadota</taxon>
        <taxon>Alphaproteobacteria</taxon>
        <taxon>Hyphomonadales</taxon>
        <taxon>Hyphomonadaceae</taxon>
        <taxon>Hyphomonas</taxon>
    </lineage>
</organism>
<accession>A0A059FYS6</accession>
<name>A0A059FYS6_9PROT</name>
<dbReference type="CDD" id="cd03819">
    <property type="entry name" value="GT4_WavL-like"/>
    <property type="match status" value="1"/>
</dbReference>
<dbReference type="InterPro" id="IPR001296">
    <property type="entry name" value="Glyco_trans_1"/>
</dbReference>
<feature type="domain" description="Glycosyltransferase subfamily 4-like N-terminal" evidence="2">
    <location>
        <begin position="22"/>
        <end position="176"/>
    </location>
</feature>
<comment type="caution">
    <text evidence="3">The sequence shown here is derived from an EMBL/GenBank/DDBJ whole genome shotgun (WGS) entry which is preliminary data.</text>
</comment>
<dbReference type="Pfam" id="PF13439">
    <property type="entry name" value="Glyco_transf_4"/>
    <property type="match status" value="1"/>
</dbReference>
<dbReference type="Gene3D" id="3.40.50.2000">
    <property type="entry name" value="Glycogen Phosphorylase B"/>
    <property type="match status" value="2"/>
</dbReference>
<dbReference type="AlphaFoldDB" id="A0A059FYS6"/>
<dbReference type="SUPFAM" id="SSF53756">
    <property type="entry name" value="UDP-Glycosyltransferase/glycogen phosphorylase"/>
    <property type="match status" value="1"/>
</dbReference>
<evidence type="ECO:0000259" key="1">
    <source>
        <dbReference type="Pfam" id="PF00534"/>
    </source>
</evidence>
<dbReference type="EMBL" id="ARYI01000003">
    <property type="protein sequence ID" value="KCZ95588.1"/>
    <property type="molecule type" value="Genomic_DNA"/>
</dbReference>
<dbReference type="PANTHER" id="PTHR12526">
    <property type="entry name" value="GLYCOSYLTRANSFERASE"/>
    <property type="match status" value="1"/>
</dbReference>
<dbReference type="InterPro" id="IPR028098">
    <property type="entry name" value="Glyco_trans_4-like_N"/>
</dbReference>
<feature type="domain" description="Glycosyl transferase family 1" evidence="1">
    <location>
        <begin position="200"/>
        <end position="361"/>
    </location>
</feature>
<evidence type="ECO:0000313" key="3">
    <source>
        <dbReference type="EMBL" id="KCZ95588.1"/>
    </source>
</evidence>
<dbReference type="Pfam" id="PF00534">
    <property type="entry name" value="Glycos_transf_1"/>
    <property type="match status" value="1"/>
</dbReference>
<dbReference type="PATRIC" id="fig|1280951.3.peg.1114"/>
<evidence type="ECO:0000313" key="4">
    <source>
        <dbReference type="Proteomes" id="UP000025061"/>
    </source>
</evidence>
<dbReference type="Proteomes" id="UP000025061">
    <property type="component" value="Unassembled WGS sequence"/>
</dbReference>
<gene>
    <name evidence="3" type="ORF">HHI_05510</name>
</gene>
<protein>
    <submittedName>
        <fullName evidence="3">Glycosyl transferase family protein</fullName>
    </submittedName>
</protein>
<dbReference type="GO" id="GO:0016757">
    <property type="term" value="F:glycosyltransferase activity"/>
    <property type="evidence" value="ECO:0007669"/>
    <property type="project" value="InterPro"/>
</dbReference>
<reference evidence="3 4" key="1">
    <citation type="submission" date="2013-04" db="EMBL/GenBank/DDBJ databases">
        <title>Hyphomonas hirschiana VP5 Genome Sequencing.</title>
        <authorList>
            <person name="Lai Q."/>
            <person name="Shao Z."/>
        </authorList>
    </citation>
    <scope>NUCLEOTIDE SEQUENCE [LARGE SCALE GENOMIC DNA]</scope>
    <source>
        <strain evidence="3 4">VP5</strain>
    </source>
</reference>
<dbReference type="PANTHER" id="PTHR12526:SF638">
    <property type="entry name" value="SPORE COAT PROTEIN SA"/>
    <property type="match status" value="1"/>
</dbReference>
<evidence type="ECO:0000259" key="2">
    <source>
        <dbReference type="Pfam" id="PF13439"/>
    </source>
</evidence>
<keyword evidence="3" id="KW-0808">Transferase</keyword>
<keyword evidence="4" id="KW-1185">Reference proteome</keyword>